<dbReference type="SUPFAM" id="SSF47413">
    <property type="entry name" value="lambda repressor-like DNA-binding domains"/>
    <property type="match status" value="1"/>
</dbReference>
<protein>
    <submittedName>
        <fullName evidence="2">XRE family transcriptional regulator</fullName>
    </submittedName>
</protein>
<name>A0A3S0XW48_9BURK</name>
<dbReference type="SMART" id="SM00530">
    <property type="entry name" value="HTH_XRE"/>
    <property type="match status" value="1"/>
</dbReference>
<reference evidence="2 3" key="1">
    <citation type="submission" date="2018-12" db="EMBL/GenBank/DDBJ databases">
        <title>The genome sequences of Variovorax guangxiensis DSM 27352.</title>
        <authorList>
            <person name="Gao J."/>
            <person name="Sun J."/>
        </authorList>
    </citation>
    <scope>NUCLEOTIDE SEQUENCE [LARGE SCALE GENOMIC DNA]</scope>
    <source>
        <strain evidence="2 3">DSM 27352</strain>
    </source>
</reference>
<dbReference type="Proteomes" id="UP000281118">
    <property type="component" value="Unassembled WGS sequence"/>
</dbReference>
<feature type="domain" description="HTH cro/C1-type" evidence="1">
    <location>
        <begin position="18"/>
        <end position="72"/>
    </location>
</feature>
<dbReference type="GO" id="GO:0003677">
    <property type="term" value="F:DNA binding"/>
    <property type="evidence" value="ECO:0007669"/>
    <property type="project" value="InterPro"/>
</dbReference>
<dbReference type="CDD" id="cd00093">
    <property type="entry name" value="HTH_XRE"/>
    <property type="match status" value="1"/>
</dbReference>
<evidence type="ECO:0000313" key="3">
    <source>
        <dbReference type="Proteomes" id="UP000281118"/>
    </source>
</evidence>
<comment type="caution">
    <text evidence="2">The sequence shown here is derived from an EMBL/GenBank/DDBJ whole genome shotgun (WGS) entry which is preliminary data.</text>
</comment>
<gene>
    <name evidence="2" type="ORF">EJP67_28785</name>
</gene>
<accession>A0A3S0XW48</accession>
<evidence type="ECO:0000313" key="2">
    <source>
        <dbReference type="EMBL" id="RUR71057.1"/>
    </source>
</evidence>
<sequence>MQLCNNKCMNVNVVLQRIRQAMAEKNLKQIDISRGTGIPQPTLSRSFSQAAKVTPTHRKICKYLGISLTEDMGGAGAQALHQAVLDAWDGTERHAQALANLVRAAARASAASSTWGKSS</sequence>
<dbReference type="InterPro" id="IPR010982">
    <property type="entry name" value="Lambda_DNA-bd_dom_sf"/>
</dbReference>
<organism evidence="2 3">
    <name type="scientific">Variovorax guangxiensis</name>
    <dbReference type="NCBI Taxonomy" id="1775474"/>
    <lineage>
        <taxon>Bacteria</taxon>
        <taxon>Pseudomonadati</taxon>
        <taxon>Pseudomonadota</taxon>
        <taxon>Betaproteobacteria</taxon>
        <taxon>Burkholderiales</taxon>
        <taxon>Comamonadaceae</taxon>
        <taxon>Variovorax</taxon>
    </lineage>
</organism>
<dbReference type="PROSITE" id="PS50943">
    <property type="entry name" value="HTH_CROC1"/>
    <property type="match status" value="1"/>
</dbReference>
<dbReference type="InterPro" id="IPR001387">
    <property type="entry name" value="Cro/C1-type_HTH"/>
</dbReference>
<evidence type="ECO:0000259" key="1">
    <source>
        <dbReference type="PROSITE" id="PS50943"/>
    </source>
</evidence>
<dbReference type="EMBL" id="RXFT01000017">
    <property type="protein sequence ID" value="RUR71057.1"/>
    <property type="molecule type" value="Genomic_DNA"/>
</dbReference>
<dbReference type="AlphaFoldDB" id="A0A3S0XW48"/>
<proteinExistence type="predicted"/>
<dbReference type="Gene3D" id="1.10.260.40">
    <property type="entry name" value="lambda repressor-like DNA-binding domains"/>
    <property type="match status" value="1"/>
</dbReference>
<dbReference type="Pfam" id="PF13443">
    <property type="entry name" value="HTH_26"/>
    <property type="match status" value="1"/>
</dbReference>
<dbReference type="OrthoDB" id="9157021at2"/>